<reference evidence="2" key="1">
    <citation type="submission" date="2016-06" db="EMBL/GenBank/DDBJ databases">
        <authorList>
            <person name="Xu Y."/>
            <person name="Nagy A."/>
            <person name="Yan X."/>
            <person name="Kim S.W."/>
            <person name="Haley B."/>
            <person name="Liu N.T."/>
            <person name="Nou X."/>
        </authorList>
    </citation>
    <scope>NUCLEOTIDE SEQUENCE [LARGE SCALE GENOMIC DNA]</scope>
    <source>
        <strain evidence="2">ATCC 49129</strain>
        <plasmid evidence="2">pri-1</plasmid>
    </source>
</reference>
<keyword evidence="2" id="KW-1185">Reference proteome</keyword>
<protein>
    <submittedName>
        <fullName evidence="1">Uncharacterized protein</fullName>
    </submittedName>
</protein>
<dbReference type="EMBL" id="CP016024">
    <property type="protein sequence ID" value="ANJ76255.1"/>
    <property type="molecule type" value="Genomic_DNA"/>
</dbReference>
<name>A0A192A6Z5_9RALS</name>
<proteinExistence type="predicted"/>
<dbReference type="AlphaFoldDB" id="A0A192A6Z5"/>
<geneLocation type="plasmid" evidence="2">
    <name>pri-1</name>
</geneLocation>
<dbReference type="Proteomes" id="UP000078572">
    <property type="component" value="Plasmid pRI-1"/>
</dbReference>
<evidence type="ECO:0000313" key="1">
    <source>
        <dbReference type="EMBL" id="ANJ76255.1"/>
    </source>
</evidence>
<organism evidence="1 2">
    <name type="scientific">Ralstonia insidiosa</name>
    <dbReference type="NCBI Taxonomy" id="190721"/>
    <lineage>
        <taxon>Bacteria</taxon>
        <taxon>Pseudomonadati</taxon>
        <taxon>Pseudomonadota</taxon>
        <taxon>Betaproteobacteria</taxon>
        <taxon>Burkholderiales</taxon>
        <taxon>Burkholderiaceae</taxon>
        <taxon>Ralstonia</taxon>
    </lineage>
</organism>
<sequence>MTVQSTQCVLEEIGSGYKANIVRFKGSLREIDPQVFRCSVEVPKAEFEGKLGVCTMRGYTLSSGSLFKGDRTTRRSSCDMRPLRNSNMYVEATGIDQDSCDWICTPAASR</sequence>
<gene>
    <name evidence="1" type="ORF">A9Y76_26975</name>
</gene>
<keyword evidence="1" id="KW-0614">Plasmid</keyword>
<accession>A0A192A6Z5</accession>
<evidence type="ECO:0000313" key="2">
    <source>
        <dbReference type="Proteomes" id="UP000078572"/>
    </source>
</evidence>